<dbReference type="SMART" id="SM00046">
    <property type="entry name" value="DAGKc"/>
    <property type="match status" value="1"/>
</dbReference>
<dbReference type="OrthoDB" id="3853857at2759"/>
<dbReference type="SUPFAM" id="SSF111331">
    <property type="entry name" value="NAD kinase/diacylglycerol kinase-like"/>
    <property type="match status" value="1"/>
</dbReference>
<dbReference type="PANTHER" id="PTHR12358">
    <property type="entry name" value="SPHINGOSINE KINASE"/>
    <property type="match status" value="1"/>
</dbReference>
<dbReference type="PANTHER" id="PTHR12358:SF31">
    <property type="entry name" value="ACYLGLYCEROL KINASE, MITOCHONDRIAL"/>
    <property type="match status" value="1"/>
</dbReference>
<dbReference type="AlphaFoldDB" id="A0A086T0F6"/>
<dbReference type="InterPro" id="IPR017438">
    <property type="entry name" value="ATP-NAD_kinase_N"/>
</dbReference>
<dbReference type="Gene3D" id="3.40.50.10330">
    <property type="entry name" value="Probable inorganic polyphosphate/atp-NAD kinase, domain 1"/>
    <property type="match status" value="1"/>
</dbReference>
<gene>
    <name evidence="3" type="ORF">ACRE_064310</name>
</gene>
<dbReference type="Proteomes" id="UP000029964">
    <property type="component" value="Unassembled WGS sequence"/>
</dbReference>
<dbReference type="InterPro" id="IPR001206">
    <property type="entry name" value="Diacylglycerol_kinase_cat_dom"/>
</dbReference>
<keyword evidence="4" id="KW-1185">Reference proteome</keyword>
<dbReference type="InterPro" id="IPR016064">
    <property type="entry name" value="NAD/diacylglycerol_kinase_sf"/>
</dbReference>
<keyword evidence="3" id="KW-0418">Kinase</keyword>
<proteinExistence type="predicted"/>
<sequence>MDAPGPDTTLGEALLDHKRKPAVLALREADVEIRGPGPVKRIPYSDVIWFGVTQDYATLDYVSDPGKANPKHVALRFRITDEEKVRQVEDFAVEFRARAYGRSKQMKRAYVLVNPHSGPGGATKKWEKEVRPMFDAAKMTVQSVVLTRGGEAIDLVEQLDIDSYDIVIACSGDGTVHEVFNGLARRPDARTALSRIAVGHIPCGSGNAMALNLYGTNKAIPAALGIIKGVVMPLDLVSITQGTKRFLSFLSQSLGIIAESDLATEHLRWMGAKRFEVGLIMRVYQKKVYPCDLAVKIEMSNKADIKAHYHRWVTGQTGNDGELPPVGEGLPELKYGTVQDDLSGQEGWQSLNSDKLGNFYCGNIPSFGSAFIATDMVAQMAYMSPDANFFPAALPTDGYMDLVTIDGDLPTKAAVSTLLAVESGKFFDKPQVSYRKISAYRITPRSQGDGYISIDGEKVPFEPFQAEIHHRLGRVISKNGRFEAKGPMGWEEADPNKPTENGLD</sequence>
<evidence type="ECO:0000256" key="1">
    <source>
        <dbReference type="SAM" id="MobiDB-lite"/>
    </source>
</evidence>
<dbReference type="GO" id="GO:0046512">
    <property type="term" value="P:sphingosine biosynthetic process"/>
    <property type="evidence" value="ECO:0007669"/>
    <property type="project" value="TreeGrafter"/>
</dbReference>
<evidence type="ECO:0000313" key="3">
    <source>
        <dbReference type="EMBL" id="KFH42838.1"/>
    </source>
</evidence>
<dbReference type="GO" id="GO:0016020">
    <property type="term" value="C:membrane"/>
    <property type="evidence" value="ECO:0007669"/>
    <property type="project" value="TreeGrafter"/>
</dbReference>
<dbReference type="GO" id="GO:0005737">
    <property type="term" value="C:cytoplasm"/>
    <property type="evidence" value="ECO:0007669"/>
    <property type="project" value="TreeGrafter"/>
</dbReference>
<evidence type="ECO:0000259" key="2">
    <source>
        <dbReference type="PROSITE" id="PS50146"/>
    </source>
</evidence>
<accession>A0A086T0F6</accession>
<dbReference type="EMBL" id="JPKY01000084">
    <property type="protein sequence ID" value="KFH42838.1"/>
    <property type="molecule type" value="Genomic_DNA"/>
</dbReference>
<comment type="caution">
    <text evidence="3">The sequence shown here is derived from an EMBL/GenBank/DDBJ whole genome shotgun (WGS) entry which is preliminary data.</text>
</comment>
<organism evidence="3 4">
    <name type="scientific">Hapsidospora chrysogenum (strain ATCC 11550 / CBS 779.69 / DSM 880 / IAM 14645 / JCM 23072 / IMI 49137)</name>
    <name type="common">Acremonium chrysogenum</name>
    <dbReference type="NCBI Taxonomy" id="857340"/>
    <lineage>
        <taxon>Eukaryota</taxon>
        <taxon>Fungi</taxon>
        <taxon>Dikarya</taxon>
        <taxon>Ascomycota</taxon>
        <taxon>Pezizomycotina</taxon>
        <taxon>Sordariomycetes</taxon>
        <taxon>Hypocreomycetidae</taxon>
        <taxon>Hypocreales</taxon>
        <taxon>Bionectriaceae</taxon>
        <taxon>Hapsidospora</taxon>
    </lineage>
</organism>
<feature type="domain" description="DAGKc" evidence="2">
    <location>
        <begin position="104"/>
        <end position="243"/>
    </location>
</feature>
<dbReference type="InterPro" id="IPR050187">
    <property type="entry name" value="Lipid_Phosphate_FormReg"/>
</dbReference>
<evidence type="ECO:0000313" key="4">
    <source>
        <dbReference type="Proteomes" id="UP000029964"/>
    </source>
</evidence>
<protein>
    <submittedName>
        <fullName evidence="3">Sphingoid long chain base kinase-like protein</fullName>
    </submittedName>
</protein>
<reference evidence="4" key="1">
    <citation type="journal article" date="2014" name="Genome Announc.">
        <title>Genome sequence and annotation of Acremonium chrysogenum, producer of the beta-lactam antibiotic cephalosporin C.</title>
        <authorList>
            <person name="Terfehr D."/>
            <person name="Dahlmann T.A."/>
            <person name="Specht T."/>
            <person name="Zadra I."/>
            <person name="Kuernsteiner H."/>
            <person name="Kueck U."/>
        </authorList>
    </citation>
    <scope>NUCLEOTIDE SEQUENCE [LARGE SCALE GENOMIC DNA]</scope>
    <source>
        <strain evidence="4">ATCC 11550 / CBS 779.69 / DSM 880 / IAM 14645 / JCM 23072 / IMI 49137</strain>
    </source>
</reference>
<name>A0A086T0F6_HAPC1</name>
<feature type="region of interest" description="Disordered" evidence="1">
    <location>
        <begin position="484"/>
        <end position="504"/>
    </location>
</feature>
<dbReference type="GO" id="GO:0005524">
    <property type="term" value="F:ATP binding"/>
    <property type="evidence" value="ECO:0007669"/>
    <property type="project" value="UniProtKB-KW"/>
</dbReference>
<dbReference type="Gene3D" id="2.60.200.40">
    <property type="match status" value="1"/>
</dbReference>
<keyword evidence="3" id="KW-0808">Transferase</keyword>
<dbReference type="STRING" id="857340.A0A086T0F6"/>
<dbReference type="PROSITE" id="PS50146">
    <property type="entry name" value="DAGK"/>
    <property type="match status" value="1"/>
</dbReference>
<dbReference type="HOGENOM" id="CLU_013399_0_1_1"/>
<dbReference type="GO" id="GO:0001727">
    <property type="term" value="F:lipid kinase activity"/>
    <property type="evidence" value="ECO:0007669"/>
    <property type="project" value="TreeGrafter"/>
</dbReference>
<dbReference type="Pfam" id="PF00781">
    <property type="entry name" value="DAGK_cat"/>
    <property type="match status" value="1"/>
</dbReference>